<dbReference type="Proteomes" id="UP001623232">
    <property type="component" value="Chromosome"/>
</dbReference>
<sequence length="92" mass="9446">MEEVVSNGPGLFAGFILIAVVGAIIGWLASVIVKGSRFGLWGNMLIGFGGSAIGSNLLPALGLSMGGGIFGVLVTSVIGAVVLLVLYLWRWK</sequence>
<evidence type="ECO:0000256" key="6">
    <source>
        <dbReference type="ARBA" id="ARBA00023136"/>
    </source>
</evidence>
<feature type="transmembrane region" description="Helical" evidence="7">
    <location>
        <begin position="68"/>
        <end position="89"/>
    </location>
</feature>
<dbReference type="PANTHER" id="PTHR33884">
    <property type="entry name" value="UPF0410 PROTEIN YMGE"/>
    <property type="match status" value="1"/>
</dbReference>
<organism evidence="8 9">
    <name type="scientific">Aliisedimentitalea scapharcae</name>
    <dbReference type="NCBI Taxonomy" id="1524259"/>
    <lineage>
        <taxon>Bacteria</taxon>
        <taxon>Pseudomonadati</taxon>
        <taxon>Pseudomonadota</taxon>
        <taxon>Alphaproteobacteria</taxon>
        <taxon>Rhodobacterales</taxon>
        <taxon>Roseobacteraceae</taxon>
        <taxon>Aliisedimentitalea</taxon>
    </lineage>
</organism>
<protein>
    <submittedName>
        <fullName evidence="8">GlsB/YeaQ/YmgE family stress response membrane protein</fullName>
    </submittedName>
</protein>
<evidence type="ECO:0000256" key="5">
    <source>
        <dbReference type="ARBA" id="ARBA00022989"/>
    </source>
</evidence>
<keyword evidence="4 7" id="KW-0812">Transmembrane</keyword>
<keyword evidence="6 7" id="KW-0472">Membrane</keyword>
<evidence type="ECO:0000256" key="1">
    <source>
        <dbReference type="ARBA" id="ARBA00004651"/>
    </source>
</evidence>
<keyword evidence="9" id="KW-1185">Reference proteome</keyword>
<name>A0ABZ2XPJ0_9RHOB</name>
<dbReference type="InterPro" id="IPR007341">
    <property type="entry name" value="Transgly_assoc"/>
</dbReference>
<comment type="subcellular location">
    <subcellularLocation>
        <location evidence="1">Cell membrane</location>
        <topology evidence="1">Multi-pass membrane protein</topology>
    </subcellularLocation>
</comment>
<feature type="transmembrane region" description="Helical" evidence="7">
    <location>
        <begin position="12"/>
        <end position="33"/>
    </location>
</feature>
<keyword evidence="5 7" id="KW-1133">Transmembrane helix</keyword>
<evidence type="ECO:0000313" key="8">
    <source>
        <dbReference type="EMBL" id="WZK87307.1"/>
    </source>
</evidence>
<dbReference type="PANTHER" id="PTHR33884:SF3">
    <property type="entry name" value="UPF0410 PROTEIN YMGE"/>
    <property type="match status" value="1"/>
</dbReference>
<dbReference type="RefSeq" id="WP_406644544.1">
    <property type="nucleotide sequence ID" value="NZ_CP123584.1"/>
</dbReference>
<evidence type="ECO:0000313" key="9">
    <source>
        <dbReference type="Proteomes" id="UP001623232"/>
    </source>
</evidence>
<evidence type="ECO:0000256" key="2">
    <source>
        <dbReference type="ARBA" id="ARBA00011006"/>
    </source>
</evidence>
<reference evidence="8 9" key="1">
    <citation type="submission" date="2023-04" db="EMBL/GenBank/DDBJ databases">
        <title>Complete genome sequence of Alisedimentitalea scapharcae.</title>
        <authorList>
            <person name="Rong J.-C."/>
            <person name="Yi M.-L."/>
            <person name="Zhao Q."/>
        </authorList>
    </citation>
    <scope>NUCLEOTIDE SEQUENCE [LARGE SCALE GENOMIC DNA]</scope>
    <source>
        <strain evidence="8 9">KCTC 42119</strain>
    </source>
</reference>
<feature type="transmembrane region" description="Helical" evidence="7">
    <location>
        <begin position="40"/>
        <end position="62"/>
    </location>
</feature>
<evidence type="ECO:0000256" key="7">
    <source>
        <dbReference type="SAM" id="Phobius"/>
    </source>
</evidence>
<proteinExistence type="inferred from homology"/>
<evidence type="ECO:0000256" key="3">
    <source>
        <dbReference type="ARBA" id="ARBA00022475"/>
    </source>
</evidence>
<dbReference type="EMBL" id="CP123584">
    <property type="protein sequence ID" value="WZK87307.1"/>
    <property type="molecule type" value="Genomic_DNA"/>
</dbReference>
<accession>A0ABZ2XPJ0</accession>
<evidence type="ECO:0000256" key="4">
    <source>
        <dbReference type="ARBA" id="ARBA00022692"/>
    </source>
</evidence>
<gene>
    <name evidence="8" type="ORF">QEZ52_11775</name>
</gene>
<keyword evidence="3" id="KW-1003">Cell membrane</keyword>
<comment type="similarity">
    <text evidence="2">Belongs to the UPF0410 family.</text>
</comment>
<dbReference type="Pfam" id="PF04226">
    <property type="entry name" value="Transgly_assoc"/>
    <property type="match status" value="1"/>
</dbReference>